<dbReference type="Proteomes" id="UP000887013">
    <property type="component" value="Unassembled WGS sequence"/>
</dbReference>
<proteinExistence type="predicted"/>
<dbReference type="EMBL" id="BMAW01076766">
    <property type="protein sequence ID" value="GFU03012.1"/>
    <property type="molecule type" value="Genomic_DNA"/>
</dbReference>
<sequence length="99" mass="11402">MGNVPVLAYGLEWIKEPVNFMEISDESDIGFILEVDFDYPENLHDLHNDYPLAPETLKVTNDMLSPYCKKTAEKYNLNINSCTKLVPNLMSKKKIHRSL</sequence>
<protein>
    <submittedName>
        <fullName evidence="2">Uncharacterized protein</fullName>
    </submittedName>
</protein>
<evidence type="ECO:0000313" key="3">
    <source>
        <dbReference type="Proteomes" id="UP000887013"/>
    </source>
</evidence>
<organism evidence="2 3">
    <name type="scientific">Nephila pilipes</name>
    <name type="common">Giant wood spider</name>
    <name type="synonym">Nephila maculata</name>
    <dbReference type="NCBI Taxonomy" id="299642"/>
    <lineage>
        <taxon>Eukaryota</taxon>
        <taxon>Metazoa</taxon>
        <taxon>Ecdysozoa</taxon>
        <taxon>Arthropoda</taxon>
        <taxon>Chelicerata</taxon>
        <taxon>Arachnida</taxon>
        <taxon>Araneae</taxon>
        <taxon>Araneomorphae</taxon>
        <taxon>Entelegynae</taxon>
        <taxon>Araneoidea</taxon>
        <taxon>Nephilidae</taxon>
        <taxon>Nephila</taxon>
    </lineage>
</organism>
<keyword evidence="3" id="KW-1185">Reference proteome</keyword>
<dbReference type="OrthoDB" id="414982at2759"/>
<evidence type="ECO:0000313" key="2">
    <source>
        <dbReference type="EMBL" id="GFU03012.1"/>
    </source>
</evidence>
<evidence type="ECO:0000313" key="1">
    <source>
        <dbReference type="EMBL" id="GFS74082.1"/>
    </source>
</evidence>
<accession>A0A8X6Q6F6</accession>
<reference evidence="2" key="1">
    <citation type="submission" date="2020-08" db="EMBL/GenBank/DDBJ databases">
        <title>Multicomponent nature underlies the extraordinary mechanical properties of spider dragline silk.</title>
        <authorList>
            <person name="Kono N."/>
            <person name="Nakamura H."/>
            <person name="Mori M."/>
            <person name="Yoshida Y."/>
            <person name="Ohtoshi R."/>
            <person name="Malay A.D."/>
            <person name="Moran D.A.P."/>
            <person name="Tomita M."/>
            <person name="Numata K."/>
            <person name="Arakawa K."/>
        </authorList>
    </citation>
    <scope>NUCLEOTIDE SEQUENCE</scope>
</reference>
<dbReference type="EMBL" id="BMAW01050152">
    <property type="protein sequence ID" value="GFS74082.1"/>
    <property type="molecule type" value="Genomic_DNA"/>
</dbReference>
<comment type="caution">
    <text evidence="2">The sequence shown here is derived from an EMBL/GenBank/DDBJ whole genome shotgun (WGS) entry which is preliminary data.</text>
</comment>
<dbReference type="AlphaFoldDB" id="A0A8X6Q6F6"/>
<gene>
    <name evidence="2" type="primary">RF55_20086</name>
    <name evidence="1" type="ORF">NPIL_159191</name>
    <name evidence="2" type="ORF">NPIL_443551</name>
</gene>
<name>A0A8X6Q6F6_NEPPI</name>